<feature type="region of interest" description="Disordered" evidence="3">
    <location>
        <begin position="489"/>
        <end position="524"/>
    </location>
</feature>
<feature type="compositionally biased region" description="Low complexity" evidence="3">
    <location>
        <begin position="565"/>
        <end position="574"/>
    </location>
</feature>
<dbReference type="Pfam" id="PF01522">
    <property type="entry name" value="Polysacc_deac_1"/>
    <property type="match status" value="1"/>
</dbReference>
<feature type="domain" description="NodB homology" evidence="5">
    <location>
        <begin position="420"/>
        <end position="489"/>
    </location>
</feature>
<dbReference type="GO" id="GO:0016810">
    <property type="term" value="F:hydrolase activity, acting on carbon-nitrogen (but not peptide) bonds"/>
    <property type="evidence" value="ECO:0007669"/>
    <property type="project" value="InterPro"/>
</dbReference>
<dbReference type="STRING" id="457427.SSOG_07007"/>
<dbReference type="PANTHER" id="PTHR34216:SF3">
    <property type="entry name" value="POLY-BETA-1,6-N-ACETYL-D-GLUCOSAMINE N-DEACETYLASE"/>
    <property type="match status" value="1"/>
</dbReference>
<dbReference type="AlphaFoldDB" id="D9WEY3"/>
<dbReference type="GO" id="GO:0005975">
    <property type="term" value="P:carbohydrate metabolic process"/>
    <property type="evidence" value="ECO:0007669"/>
    <property type="project" value="InterPro"/>
</dbReference>
<dbReference type="InterPro" id="IPR002509">
    <property type="entry name" value="NODB_dom"/>
</dbReference>
<feature type="domain" description="Glycosyltransferase 2-like" evidence="4">
    <location>
        <begin position="11"/>
        <end position="182"/>
    </location>
</feature>
<dbReference type="SUPFAM" id="SSF88713">
    <property type="entry name" value="Glycoside hydrolase/deacetylase"/>
    <property type="match status" value="1"/>
</dbReference>
<dbReference type="CDD" id="cd10918">
    <property type="entry name" value="CE4_NodB_like_5s_6s"/>
    <property type="match status" value="1"/>
</dbReference>
<feature type="compositionally biased region" description="Basic residues" evidence="3">
    <location>
        <begin position="329"/>
        <end position="338"/>
    </location>
</feature>
<dbReference type="GO" id="GO:0005576">
    <property type="term" value="C:extracellular region"/>
    <property type="evidence" value="ECO:0007669"/>
    <property type="project" value="UniProtKB-SubCell"/>
</dbReference>
<feature type="compositionally biased region" description="Low complexity" evidence="3">
    <location>
        <begin position="507"/>
        <end position="524"/>
    </location>
</feature>
<evidence type="ECO:0000313" key="6">
    <source>
        <dbReference type="EMBL" id="EFL27293.1"/>
    </source>
</evidence>
<feature type="compositionally biased region" description="Basic residues" evidence="3">
    <location>
        <begin position="633"/>
        <end position="646"/>
    </location>
</feature>
<dbReference type="HOGENOM" id="CLU_415554_0_0_11"/>
<feature type="compositionally biased region" description="Low complexity" evidence="3">
    <location>
        <begin position="285"/>
        <end position="302"/>
    </location>
</feature>
<dbReference type="SUPFAM" id="SSF53448">
    <property type="entry name" value="Nucleotide-diphospho-sugar transferases"/>
    <property type="match status" value="1"/>
</dbReference>
<sequence>MTLVRPRPRISVVICAYTEDRWDDILAAVASVRDQSWPAEETLLVVDHNPALLRRLRDHYEGARAGEGVRVLANAGPRGLSAGRNTGIAASTGEVIAFLDDDAVAERDWLRHFADGYADPLVLAVGGRTEPVWASRRRPAWFPEEFDWVVGCTYRGLPPGRVRVRNVLGGNASFRREAFDAVGGFASGIGRDADKRPLGCEETELCIRLARARPDAVLLIDDRAVIHHKVPAARERFAYFRSRAYAEGLSKALVARSVGARGPGLGDPSRRYTTRGGDRAPLHHPGAARGRRPGAAGRPARPGGRGRARGRDRGRCVGRGGRLSDRHRPGPPRRRAPLHHCGGAGPFGVRRRPGRLPVTTGPVPILMYHAVAHTPARATHALSVSPGAFAEQMGLLGASSFTPVTCARLADAWRGGDALPPNPVLITFDDGYEGVHRHALPVLDRHGFAATLFASTGWLRGRYETDGALDVMLDWGQVRELAAAGMEIGGSQPYPSAARPARRRAAPLRGGALPGHPRGRAGPSAGVVRLSLRLLRPPGPAGGAGGRVRSVARGGQRAGGPPPGAVRAAAGDGASQDPHRGVRAAGPRPGRRPRLRRGPGAHQGLCPRPQITSASREGALSPCPTRPPGPRPPPRRGRPRSSRRRPAPAAAVSCSATPMR</sequence>
<dbReference type="Gene3D" id="3.20.20.370">
    <property type="entry name" value="Glycoside hydrolase/deacetylase"/>
    <property type="match status" value="1"/>
</dbReference>
<dbReference type="PANTHER" id="PTHR34216">
    <property type="match status" value="1"/>
</dbReference>
<protein>
    <submittedName>
        <fullName evidence="6">Succinoglycan biosynthesis protein</fullName>
    </submittedName>
</protein>
<dbReference type="EMBL" id="GG657754">
    <property type="protein sequence ID" value="EFL27293.1"/>
    <property type="molecule type" value="Genomic_DNA"/>
</dbReference>
<evidence type="ECO:0000256" key="2">
    <source>
        <dbReference type="ARBA" id="ARBA00022729"/>
    </source>
</evidence>
<feature type="compositionally biased region" description="Basic residues" evidence="3">
    <location>
        <begin position="589"/>
        <end position="599"/>
    </location>
</feature>
<keyword evidence="7" id="KW-1185">Reference proteome</keyword>
<gene>
    <name evidence="6" type="ORF">SSOG_07007</name>
</gene>
<evidence type="ECO:0000259" key="5">
    <source>
        <dbReference type="Pfam" id="PF01522"/>
    </source>
</evidence>
<feature type="region of interest" description="Disordered" evidence="3">
    <location>
        <begin position="259"/>
        <end position="356"/>
    </location>
</feature>
<dbReference type="InterPro" id="IPR029044">
    <property type="entry name" value="Nucleotide-diphossugar_trans"/>
</dbReference>
<name>D9WEY3_9ACTN</name>
<evidence type="ECO:0000259" key="4">
    <source>
        <dbReference type="Pfam" id="PF00535"/>
    </source>
</evidence>
<dbReference type="InterPro" id="IPR051398">
    <property type="entry name" value="Polysacch_Deacetylase"/>
</dbReference>
<feature type="compositionally biased region" description="Low complexity" evidence="3">
    <location>
        <begin position="647"/>
        <end position="660"/>
    </location>
</feature>
<dbReference type="Pfam" id="PF00535">
    <property type="entry name" value="Glycos_transf_2"/>
    <property type="match status" value="1"/>
</dbReference>
<evidence type="ECO:0000313" key="7">
    <source>
        <dbReference type="Proteomes" id="UP000003963"/>
    </source>
</evidence>
<comment type="subcellular location">
    <subcellularLocation>
        <location evidence="1">Secreted</location>
    </subcellularLocation>
</comment>
<dbReference type="InterPro" id="IPR001173">
    <property type="entry name" value="Glyco_trans_2-like"/>
</dbReference>
<dbReference type="InterPro" id="IPR011330">
    <property type="entry name" value="Glyco_hydro/deAcase_b/a-brl"/>
</dbReference>
<keyword evidence="2" id="KW-0732">Signal</keyword>
<accession>D9WEY3</accession>
<feature type="region of interest" description="Disordered" evidence="3">
    <location>
        <begin position="537"/>
        <end position="660"/>
    </location>
</feature>
<dbReference type="Gene3D" id="3.90.550.10">
    <property type="entry name" value="Spore Coat Polysaccharide Biosynthesis Protein SpsA, Chain A"/>
    <property type="match status" value="1"/>
</dbReference>
<evidence type="ECO:0000256" key="1">
    <source>
        <dbReference type="ARBA" id="ARBA00004613"/>
    </source>
</evidence>
<reference evidence="6 7" key="1">
    <citation type="submission" date="2009-02" db="EMBL/GenBank/DDBJ databases">
        <title>Annotation of Streptomyces hygroscopicus strain ATCC 53653.</title>
        <authorList>
            <consortium name="The Broad Institute Genome Sequencing Platform"/>
            <consortium name="Broad Institute Microbial Sequencing Center"/>
            <person name="Fischbach M."/>
            <person name="Godfrey P."/>
            <person name="Ward D."/>
            <person name="Young S."/>
            <person name="Zeng Q."/>
            <person name="Koehrsen M."/>
            <person name="Alvarado L."/>
            <person name="Berlin A.M."/>
            <person name="Bochicchio J."/>
            <person name="Borenstein D."/>
            <person name="Chapman S.B."/>
            <person name="Chen Z."/>
            <person name="Engels R."/>
            <person name="Freedman E."/>
            <person name="Gellesch M."/>
            <person name="Goldberg J."/>
            <person name="Griggs A."/>
            <person name="Gujja S."/>
            <person name="Heilman E.R."/>
            <person name="Heiman D.I."/>
            <person name="Hepburn T.A."/>
            <person name="Howarth C."/>
            <person name="Jen D."/>
            <person name="Larson L."/>
            <person name="Lewis B."/>
            <person name="Mehta T."/>
            <person name="Park D."/>
            <person name="Pearson M."/>
            <person name="Richards J."/>
            <person name="Roberts A."/>
            <person name="Saif S."/>
            <person name="Shea T.D."/>
            <person name="Shenoy N."/>
            <person name="Sisk P."/>
            <person name="Stolte C."/>
            <person name="Sykes S.N."/>
            <person name="Thomson T."/>
            <person name="Walk T."/>
            <person name="White J."/>
            <person name="Yandava C."/>
            <person name="Straight P."/>
            <person name="Clardy J."/>
            <person name="Hung D."/>
            <person name="Kolter R."/>
            <person name="Mekalanos J."/>
            <person name="Walker S."/>
            <person name="Walsh C.T."/>
            <person name="Wieland-Brown L.C."/>
            <person name="Haas B."/>
            <person name="Nusbaum C."/>
            <person name="Birren B."/>
        </authorList>
    </citation>
    <scope>NUCLEOTIDE SEQUENCE [LARGE SCALE GENOMIC DNA]</scope>
    <source>
        <strain evidence="6 7">ATCC 53653</strain>
    </source>
</reference>
<proteinExistence type="predicted"/>
<organism evidence="6 7">
    <name type="scientific">Streptomyces himastatinicus ATCC 53653</name>
    <dbReference type="NCBI Taxonomy" id="457427"/>
    <lineage>
        <taxon>Bacteria</taxon>
        <taxon>Bacillati</taxon>
        <taxon>Actinomycetota</taxon>
        <taxon>Actinomycetes</taxon>
        <taxon>Kitasatosporales</taxon>
        <taxon>Streptomycetaceae</taxon>
        <taxon>Streptomyces</taxon>
        <taxon>Streptomyces violaceusniger group</taxon>
    </lineage>
</organism>
<dbReference type="Proteomes" id="UP000003963">
    <property type="component" value="Unassembled WGS sequence"/>
</dbReference>
<evidence type="ECO:0000256" key="3">
    <source>
        <dbReference type="SAM" id="MobiDB-lite"/>
    </source>
</evidence>